<dbReference type="InterPro" id="IPR032466">
    <property type="entry name" value="Metal_Hydrolase"/>
</dbReference>
<dbReference type="Pfam" id="PF01026">
    <property type="entry name" value="TatD_DNase"/>
    <property type="match status" value="1"/>
</dbReference>
<dbReference type="GO" id="GO:0016788">
    <property type="term" value="F:hydrolase activity, acting on ester bonds"/>
    <property type="evidence" value="ECO:0007669"/>
    <property type="project" value="InterPro"/>
</dbReference>
<sequence>MTTLLIDCHAHLYPPYYPVRRDKDGDEDDEGAQAVADALSDARNPICVVIVTECLDDWHAVCRLLARRPELAVRTALCVGVHPMQRTDAPELGSGSTMRSVRMHDLTATLAWWQTQQTAADARIVGVGEIGLDFSPHILATHPEGVEAARTEQRAVFAAQLAVARRLQLPVNVHSRQAGRHALEVLREAGYGAAAADVAAQDDNGDEVHGVLLHAFDGRPRYIREGLALGAYFSVAPSLARDPLLERLVAQVPLDRLVLESDAPALGMARGEPSAPHQISWVCQRIAELKGVTTAQVAAATTANALRLFPRLRPHLAVAAHISIAHHTATHGPLV</sequence>
<feature type="binding site" evidence="5">
    <location>
        <position position="262"/>
    </location>
    <ligand>
        <name>a divalent metal cation</name>
        <dbReference type="ChEBI" id="CHEBI:60240"/>
        <label>1</label>
    </ligand>
</feature>
<dbReference type="Proteomes" id="UP000271241">
    <property type="component" value="Unassembled WGS sequence"/>
</dbReference>
<organism evidence="6 7">
    <name type="scientific">Thamnocephalis sphaerospora</name>
    <dbReference type="NCBI Taxonomy" id="78915"/>
    <lineage>
        <taxon>Eukaryota</taxon>
        <taxon>Fungi</taxon>
        <taxon>Fungi incertae sedis</taxon>
        <taxon>Zoopagomycota</taxon>
        <taxon>Zoopagomycotina</taxon>
        <taxon>Zoopagomycetes</taxon>
        <taxon>Zoopagales</taxon>
        <taxon>Sigmoideomycetaceae</taxon>
        <taxon>Thamnocephalis</taxon>
    </lineage>
</organism>
<comment type="function">
    <text evidence="4">Exhibits 3'-exonuclease activities and apurinic/apyrimidinic (AP) endonuclease (in vitro). Show preferential AP endonuclease activity on double-stranded DNA substrates and 3'- exonuclease activity on single-stranded DNA.</text>
</comment>
<evidence type="ECO:0000313" key="7">
    <source>
        <dbReference type="Proteomes" id="UP000271241"/>
    </source>
</evidence>
<dbReference type="GO" id="GO:0046872">
    <property type="term" value="F:metal ion binding"/>
    <property type="evidence" value="ECO:0007669"/>
    <property type="project" value="UniProtKB-KW"/>
</dbReference>
<evidence type="ECO:0000313" key="6">
    <source>
        <dbReference type="EMBL" id="RKP07708.1"/>
    </source>
</evidence>
<gene>
    <name evidence="6" type="ORF">THASP1DRAFT_30486</name>
</gene>
<reference evidence="7" key="1">
    <citation type="journal article" date="2018" name="Nat. Microbiol.">
        <title>Leveraging single-cell genomics to expand the fungal tree of life.</title>
        <authorList>
            <person name="Ahrendt S.R."/>
            <person name="Quandt C.A."/>
            <person name="Ciobanu D."/>
            <person name="Clum A."/>
            <person name="Salamov A."/>
            <person name="Andreopoulos B."/>
            <person name="Cheng J.F."/>
            <person name="Woyke T."/>
            <person name="Pelin A."/>
            <person name="Henrissat B."/>
            <person name="Reynolds N.K."/>
            <person name="Benny G.L."/>
            <person name="Smith M.E."/>
            <person name="James T.Y."/>
            <person name="Grigoriev I.V."/>
        </authorList>
    </citation>
    <scope>NUCLEOTIDE SEQUENCE [LARGE SCALE GENOMIC DNA]</scope>
    <source>
        <strain evidence="7">RSA 1356</strain>
    </source>
</reference>
<dbReference type="PANTHER" id="PTHR46317">
    <property type="entry name" value="HYDROLASE OF PHP SUPERFAMILY-RELATED PROTEIN"/>
    <property type="match status" value="1"/>
</dbReference>
<dbReference type="OrthoDB" id="6079689at2759"/>
<feature type="binding site" evidence="5">
    <location>
        <position position="11"/>
    </location>
    <ligand>
        <name>a divalent metal cation</name>
        <dbReference type="ChEBI" id="CHEBI:60240"/>
        <label>1</label>
    </ligand>
</feature>
<protein>
    <submittedName>
        <fullName evidence="6">Uncharacterized protein</fullName>
    </submittedName>
</protein>
<dbReference type="InterPro" id="IPR001130">
    <property type="entry name" value="TatD-like"/>
</dbReference>
<accession>A0A4P9XP20</accession>
<dbReference type="Gene3D" id="3.20.20.140">
    <property type="entry name" value="Metal-dependent hydrolases"/>
    <property type="match status" value="1"/>
</dbReference>
<comment type="similarity">
    <text evidence="1">Belongs to the metallo-dependent hydrolases superfamily. TatD-type hydrolase family.</text>
</comment>
<feature type="binding site" evidence="5">
    <location>
        <position position="9"/>
    </location>
    <ligand>
        <name>a divalent metal cation</name>
        <dbReference type="ChEBI" id="CHEBI:60240"/>
        <label>1</label>
    </ligand>
</feature>
<evidence type="ECO:0000256" key="3">
    <source>
        <dbReference type="ARBA" id="ARBA00022801"/>
    </source>
</evidence>
<keyword evidence="7" id="KW-1185">Reference proteome</keyword>
<evidence type="ECO:0000256" key="5">
    <source>
        <dbReference type="PIRSR" id="PIRSR005902-1"/>
    </source>
</evidence>
<dbReference type="STRING" id="78915.A0A4P9XP20"/>
<proteinExistence type="inferred from homology"/>
<keyword evidence="2 5" id="KW-0479">Metal-binding</keyword>
<evidence type="ECO:0000256" key="4">
    <source>
        <dbReference type="ARBA" id="ARBA00093287"/>
    </source>
</evidence>
<dbReference type="PANTHER" id="PTHR46317:SF1">
    <property type="entry name" value="HYDROLASE, TATD FAMILY"/>
    <property type="match status" value="1"/>
</dbReference>
<keyword evidence="3" id="KW-0378">Hydrolase</keyword>
<feature type="binding site" evidence="5">
    <location>
        <position position="129"/>
    </location>
    <ligand>
        <name>a divalent metal cation</name>
        <dbReference type="ChEBI" id="CHEBI:60240"/>
        <label>1</label>
    </ligand>
</feature>
<feature type="binding site" evidence="5">
    <location>
        <position position="174"/>
    </location>
    <ligand>
        <name>a divalent metal cation</name>
        <dbReference type="ChEBI" id="CHEBI:60240"/>
        <label>2</label>
    </ligand>
</feature>
<dbReference type="SUPFAM" id="SSF51556">
    <property type="entry name" value="Metallo-dependent hydrolases"/>
    <property type="match status" value="1"/>
</dbReference>
<evidence type="ECO:0000256" key="1">
    <source>
        <dbReference type="ARBA" id="ARBA00009275"/>
    </source>
</evidence>
<dbReference type="PIRSF" id="PIRSF005902">
    <property type="entry name" value="DNase_TatD"/>
    <property type="match status" value="1"/>
</dbReference>
<feature type="binding site" evidence="5">
    <location>
        <position position="214"/>
    </location>
    <ligand>
        <name>a divalent metal cation</name>
        <dbReference type="ChEBI" id="CHEBI:60240"/>
        <label>2</label>
    </ligand>
</feature>
<evidence type="ECO:0000256" key="2">
    <source>
        <dbReference type="ARBA" id="ARBA00022723"/>
    </source>
</evidence>
<dbReference type="AlphaFoldDB" id="A0A4P9XP20"/>
<dbReference type="EMBL" id="KZ992683">
    <property type="protein sequence ID" value="RKP07708.1"/>
    <property type="molecule type" value="Genomic_DNA"/>
</dbReference>
<name>A0A4P9XP20_9FUNG</name>